<reference evidence="7 8" key="1">
    <citation type="journal article" date="2024" name="Appl. Environ. Microbiol.">
        <title>Pontiella agarivorans sp. nov., a novel marine anaerobic bacterium capable of degrading macroalgal polysaccharides and fixing nitrogen.</title>
        <authorList>
            <person name="Liu N."/>
            <person name="Kivenson V."/>
            <person name="Peng X."/>
            <person name="Cui Z."/>
            <person name="Lankiewicz T.S."/>
            <person name="Gosselin K.M."/>
            <person name="English C.J."/>
            <person name="Blair E.M."/>
            <person name="O'Malley M.A."/>
            <person name="Valentine D.L."/>
        </authorList>
    </citation>
    <scope>NUCLEOTIDE SEQUENCE [LARGE SCALE GENOMIC DNA]</scope>
    <source>
        <strain evidence="7 8">NLcol2</strain>
    </source>
</reference>
<feature type="chain" id="PRO_5046708497" evidence="5">
    <location>
        <begin position="19"/>
        <end position="558"/>
    </location>
</feature>
<evidence type="ECO:0000256" key="3">
    <source>
        <dbReference type="ARBA" id="ARBA00022801"/>
    </source>
</evidence>
<dbReference type="Gene3D" id="3.40.720.10">
    <property type="entry name" value="Alkaline Phosphatase, subunit A"/>
    <property type="match status" value="1"/>
</dbReference>
<keyword evidence="4" id="KW-0106">Calcium</keyword>
<dbReference type="RefSeq" id="WP_322608208.1">
    <property type="nucleotide sequence ID" value="NZ_JARVCO010000008.1"/>
</dbReference>
<dbReference type="InterPro" id="IPR050738">
    <property type="entry name" value="Sulfatase"/>
</dbReference>
<dbReference type="SUPFAM" id="SSF53649">
    <property type="entry name" value="Alkaline phosphatase-like"/>
    <property type="match status" value="1"/>
</dbReference>
<feature type="signal peptide" evidence="5">
    <location>
        <begin position="1"/>
        <end position="18"/>
    </location>
</feature>
<evidence type="ECO:0000256" key="4">
    <source>
        <dbReference type="ARBA" id="ARBA00022837"/>
    </source>
</evidence>
<dbReference type="Pfam" id="PF00884">
    <property type="entry name" value="Sulfatase"/>
    <property type="match status" value="1"/>
</dbReference>
<keyword evidence="2" id="KW-0479">Metal-binding</keyword>
<comment type="caution">
    <text evidence="7">The sequence shown here is derived from an EMBL/GenBank/DDBJ whole genome shotgun (WGS) entry which is preliminary data.</text>
</comment>
<evidence type="ECO:0000313" key="7">
    <source>
        <dbReference type="EMBL" id="MDZ8118408.1"/>
    </source>
</evidence>
<organism evidence="7 8">
    <name type="scientific">Pontiella agarivorans</name>
    <dbReference type="NCBI Taxonomy" id="3038953"/>
    <lineage>
        <taxon>Bacteria</taxon>
        <taxon>Pseudomonadati</taxon>
        <taxon>Kiritimatiellota</taxon>
        <taxon>Kiritimatiellia</taxon>
        <taxon>Kiritimatiellales</taxon>
        <taxon>Pontiellaceae</taxon>
        <taxon>Pontiella</taxon>
    </lineage>
</organism>
<dbReference type="Gene3D" id="3.30.1120.10">
    <property type="match status" value="1"/>
</dbReference>
<evidence type="ECO:0000259" key="6">
    <source>
        <dbReference type="Pfam" id="PF00884"/>
    </source>
</evidence>
<dbReference type="InterPro" id="IPR024607">
    <property type="entry name" value="Sulfatase_CS"/>
</dbReference>
<gene>
    <name evidence="7" type="ORF">P9H32_07160</name>
</gene>
<evidence type="ECO:0000313" key="8">
    <source>
        <dbReference type="Proteomes" id="UP001290861"/>
    </source>
</evidence>
<sequence>MYLKILVAGLITAAAAMAAPCPNILVILCDDLGYADVGFNGAEDIKTPHLDRLAEAGTICTSAYVAHPFCGPSRMGLMTGRYPHEYGGQFNHPPFQEGLTEYDGLGVPVEETLIAEVLQKAGYFTGAIGKWHLGTADYAHPNVRGFDEFYGFLGGGHMYFPEKYEPAYQRQKKKGIERINEYLHPLEYNGKAVTGKGYLTDELTGEAVRFVTEAAGKQNPFFLYLAYNAPHAPMEATPEDLAVFSDIENPKRRTYAAMVYAVDRGIARIVETLKKNGQLEDTLIIFLSDNGGKPSQGASNKPLRGRKGDTWEGGFRVPMMWYWPGKIPAGTVDFPVSSLDFYPTFAALAGGQIPPGKKLDGKNIFQALETRENPRKGEMIYAARHRSSYTDIAARRDEWKITKYGNQPWRLYKITEDPGEENDLAQQYPERVKEMVRTAKKWSTTHAEPLFFHAAGQRDSWAKFTMPNFDRDFVPAIGAPALAPPAHITDQPGRGSGIKLKKGDSTLEQYIAREKIKWASKGWKWDQDAVIDTFRQIDTNGDGIISGVEKKIYWSKEE</sequence>
<comment type="similarity">
    <text evidence="1">Belongs to the sulfatase family.</text>
</comment>
<evidence type="ECO:0000256" key="2">
    <source>
        <dbReference type="ARBA" id="ARBA00022723"/>
    </source>
</evidence>
<keyword evidence="8" id="KW-1185">Reference proteome</keyword>
<dbReference type="InterPro" id="IPR000917">
    <property type="entry name" value="Sulfatase_N"/>
</dbReference>
<dbReference type="PANTHER" id="PTHR42693">
    <property type="entry name" value="ARYLSULFATASE FAMILY MEMBER"/>
    <property type="match status" value="1"/>
</dbReference>
<dbReference type="PROSITE" id="PS00149">
    <property type="entry name" value="SULFATASE_2"/>
    <property type="match status" value="1"/>
</dbReference>
<keyword evidence="3" id="KW-0378">Hydrolase</keyword>
<feature type="domain" description="Sulfatase N-terminal" evidence="6">
    <location>
        <begin position="22"/>
        <end position="350"/>
    </location>
</feature>
<evidence type="ECO:0000256" key="1">
    <source>
        <dbReference type="ARBA" id="ARBA00008779"/>
    </source>
</evidence>
<proteinExistence type="inferred from homology"/>
<dbReference type="EMBL" id="JARVCO010000008">
    <property type="protein sequence ID" value="MDZ8118408.1"/>
    <property type="molecule type" value="Genomic_DNA"/>
</dbReference>
<protein>
    <submittedName>
        <fullName evidence="7">Sulfatase-like hydrolase/transferase</fullName>
    </submittedName>
</protein>
<evidence type="ECO:0000256" key="5">
    <source>
        <dbReference type="SAM" id="SignalP"/>
    </source>
</evidence>
<keyword evidence="5" id="KW-0732">Signal</keyword>
<accession>A0ABU5MWA4</accession>
<dbReference type="PANTHER" id="PTHR42693:SF53">
    <property type="entry name" value="ENDO-4-O-SULFATASE"/>
    <property type="match status" value="1"/>
</dbReference>
<dbReference type="InterPro" id="IPR017850">
    <property type="entry name" value="Alkaline_phosphatase_core_sf"/>
</dbReference>
<name>A0ABU5MWA4_9BACT</name>
<dbReference type="Proteomes" id="UP001290861">
    <property type="component" value="Unassembled WGS sequence"/>
</dbReference>